<dbReference type="HAMAP" id="MF_00997">
    <property type="entry name" value="Protease_BepA"/>
    <property type="match status" value="1"/>
</dbReference>
<dbReference type="InterPro" id="IPR051156">
    <property type="entry name" value="Mito/Outer_Membr_Metalloprot"/>
</dbReference>
<comment type="similarity">
    <text evidence="8">Belongs to the peptidase M48 family. BepA subfamily.</text>
</comment>
<dbReference type="GO" id="GO:0004222">
    <property type="term" value="F:metalloendopeptidase activity"/>
    <property type="evidence" value="ECO:0007669"/>
    <property type="project" value="InterPro"/>
</dbReference>
<dbReference type="CDD" id="cd07324">
    <property type="entry name" value="M48C_Oma1-like"/>
    <property type="match status" value="1"/>
</dbReference>
<dbReference type="GO" id="GO:0042597">
    <property type="term" value="C:periplasmic space"/>
    <property type="evidence" value="ECO:0007669"/>
    <property type="project" value="UniProtKB-SubCell"/>
</dbReference>
<dbReference type="EMBL" id="LM997413">
    <property type="protein sequence ID" value="CEA02218.1"/>
    <property type="molecule type" value="Genomic_DNA"/>
</dbReference>
<dbReference type="InterPro" id="IPR030873">
    <property type="entry name" value="Protease_BepA"/>
</dbReference>
<dbReference type="Pfam" id="PF13432">
    <property type="entry name" value="TPR_16"/>
    <property type="match status" value="1"/>
</dbReference>
<evidence type="ECO:0000256" key="5">
    <source>
        <dbReference type="ARBA" id="ARBA00022801"/>
    </source>
</evidence>
<comment type="subcellular location">
    <subcellularLocation>
        <location evidence="8">Periplasm</location>
    </subcellularLocation>
</comment>
<keyword evidence="6 8" id="KW-0862">Zinc</keyword>
<dbReference type="GO" id="GO:0016020">
    <property type="term" value="C:membrane"/>
    <property type="evidence" value="ECO:0007669"/>
    <property type="project" value="InterPro"/>
</dbReference>
<sequence length="488" mass="54148" precursor="true">MQCIKTARVPVKALLFSVMTALAVPVSTPLLATEFNLPSLGDTSSSIMSREQEYQLGRTWLSMLRGSVRTLEDPLLKDYIEGHVFGLAETSQLDDRRLTFVAIDSPQLNAFAAPGGIIGVNGGLFLHAHTEAEFASVMAHELAHLSQRHFARGLQHQQQNRIPLMTAMLASIVLAASGGGDAGFAALASTQAAAIQEQRRFSRQNEQEADRIGLLNLQAAGFAPEAMPEMFERLAKLSRFSRTPPEFLLTHPVSQSRISDSRARADQLGGEGRKDSLYYQMMRARVQLFYEESPGLAARRFRALLDGHQGEHNAARYGLALALIRSGQQAEAAAELEPLLEQYPNNIAVQLAKVELDSSLGQQGDALARIDRLLATRPDNYPLLNTKADILLRQRDYKGAERVTDHLARLRPEDPDVWYLVSEIRGLAKNILGVHQARAEYFMLAGDLDQADQQLDEALKRADNFVESSRINARKEEVARRREIIKSF</sequence>
<evidence type="ECO:0000256" key="1">
    <source>
        <dbReference type="ARBA" id="ARBA00022670"/>
    </source>
</evidence>
<protein>
    <recommendedName>
        <fullName evidence="8">Putative beta-barrel assembly-enhancing protease</fullName>
        <ecNumber evidence="8">3.4.-.-</ecNumber>
    </recommendedName>
</protein>
<feature type="binding site" evidence="8">
    <location>
        <position position="144"/>
    </location>
    <ligand>
        <name>Zn(2+)</name>
        <dbReference type="ChEBI" id="CHEBI:29105"/>
        <note>catalytic</note>
    </ligand>
</feature>
<evidence type="ECO:0000256" key="8">
    <source>
        <dbReference type="HAMAP-Rule" id="MF_00997"/>
    </source>
</evidence>
<feature type="signal peptide" evidence="8">
    <location>
        <begin position="1"/>
        <end position="23"/>
    </location>
</feature>
<dbReference type="GO" id="GO:0008270">
    <property type="term" value="F:zinc ion binding"/>
    <property type="evidence" value="ECO:0007669"/>
    <property type="project" value="UniProtKB-UniRule"/>
</dbReference>
<evidence type="ECO:0000313" key="10">
    <source>
        <dbReference type="EMBL" id="CEA02218.1"/>
    </source>
</evidence>
<evidence type="ECO:0000256" key="3">
    <source>
        <dbReference type="ARBA" id="ARBA00022729"/>
    </source>
</evidence>
<keyword evidence="1 8" id="KW-0645">Protease</keyword>
<feature type="domain" description="Peptidase M48" evidence="9">
    <location>
        <begin position="79"/>
        <end position="263"/>
    </location>
</feature>
<comment type="function">
    <text evidence="8">Functions as both a chaperone and a metalloprotease. Maintains the integrity of the outer membrane by promoting either the assembly or the elimination of outer membrane proteins, depending on their folding state.</text>
</comment>
<dbReference type="EMBL" id="LK391969">
    <property type="protein sequence ID" value="CEF25770.1"/>
    <property type="molecule type" value="Genomic_DNA"/>
</dbReference>
<keyword evidence="5 8" id="KW-0378">Hydrolase</keyword>
<evidence type="ECO:0000256" key="7">
    <source>
        <dbReference type="ARBA" id="ARBA00023049"/>
    </source>
</evidence>
<evidence type="ECO:0000256" key="4">
    <source>
        <dbReference type="ARBA" id="ARBA00022764"/>
    </source>
</evidence>
<feature type="active site" description="Proton donor" evidence="8">
    <location>
        <position position="210"/>
    </location>
</feature>
<dbReference type="Gene3D" id="1.25.40.10">
    <property type="entry name" value="Tetratricopeptide repeat domain"/>
    <property type="match status" value="2"/>
</dbReference>
<dbReference type="EC" id="3.4.-.-" evidence="8"/>
<dbReference type="PATRIC" id="fig|1461581.3.peg.671"/>
<proteinExistence type="inferred from homology"/>
<dbReference type="Pfam" id="PF14559">
    <property type="entry name" value="TPR_19"/>
    <property type="match status" value="1"/>
</dbReference>
<gene>
    <name evidence="10" type="ORF">BN1049_00686</name>
</gene>
<dbReference type="InterPro" id="IPR011990">
    <property type="entry name" value="TPR-like_helical_dom_sf"/>
</dbReference>
<evidence type="ECO:0000256" key="2">
    <source>
        <dbReference type="ARBA" id="ARBA00022723"/>
    </source>
</evidence>
<feature type="chain" id="PRO_5008981743" description="Putative beta-barrel assembly-enhancing protease" evidence="8">
    <location>
        <begin position="24"/>
        <end position="488"/>
    </location>
</feature>
<feature type="binding site" evidence="8">
    <location>
        <position position="140"/>
    </location>
    <ligand>
        <name>Zn(2+)</name>
        <dbReference type="ChEBI" id="CHEBI:29105"/>
        <note>catalytic</note>
    </ligand>
</feature>
<evidence type="ECO:0000256" key="6">
    <source>
        <dbReference type="ARBA" id="ARBA00022833"/>
    </source>
</evidence>
<keyword evidence="3 8" id="KW-0732">Signal</keyword>
<dbReference type="PANTHER" id="PTHR22726:SF1">
    <property type="entry name" value="METALLOENDOPEPTIDASE OMA1, MITOCHONDRIAL"/>
    <property type="match status" value="1"/>
</dbReference>
<name>A0A078M3Y8_9PSED</name>
<dbReference type="InterPro" id="IPR001915">
    <property type="entry name" value="Peptidase_M48"/>
</dbReference>
<feature type="active site" evidence="8">
    <location>
        <position position="141"/>
    </location>
</feature>
<dbReference type="PANTHER" id="PTHR22726">
    <property type="entry name" value="METALLOENDOPEPTIDASE OMA1"/>
    <property type="match status" value="1"/>
</dbReference>
<dbReference type="AlphaFoldDB" id="A0A078M3Y8"/>
<dbReference type="GO" id="GO:0051603">
    <property type="term" value="P:proteolysis involved in protein catabolic process"/>
    <property type="evidence" value="ECO:0007669"/>
    <property type="project" value="TreeGrafter"/>
</dbReference>
<keyword evidence="4 8" id="KW-0574">Periplasm</keyword>
<evidence type="ECO:0000259" key="9">
    <source>
        <dbReference type="Pfam" id="PF01435"/>
    </source>
</evidence>
<accession>A0A078M3Y8</accession>
<dbReference type="SUPFAM" id="SSF48452">
    <property type="entry name" value="TPR-like"/>
    <property type="match status" value="1"/>
</dbReference>
<organism evidence="10">
    <name type="scientific">Pseudomonas saudimassiliensis</name>
    <dbReference type="NCBI Taxonomy" id="1461581"/>
    <lineage>
        <taxon>Bacteria</taxon>
        <taxon>Pseudomonadati</taxon>
        <taxon>Pseudomonadota</taxon>
        <taxon>Gammaproteobacteria</taxon>
        <taxon>Pseudomonadales</taxon>
        <taxon>Pseudomonadaceae</taxon>
        <taxon>Pseudomonas</taxon>
    </lineage>
</organism>
<reference evidence="10" key="1">
    <citation type="submission" date="2014-07" db="EMBL/GenBank/DDBJ databases">
        <authorList>
            <person name="Urmite Genomes Urmite Genomes"/>
        </authorList>
    </citation>
    <scope>NUCLEOTIDE SEQUENCE</scope>
    <source>
        <strain evidence="10">12M76_air</strain>
    </source>
</reference>
<feature type="binding site" evidence="8">
    <location>
        <position position="206"/>
    </location>
    <ligand>
        <name>Zn(2+)</name>
        <dbReference type="ChEBI" id="CHEBI:29105"/>
        <note>catalytic</note>
    </ligand>
</feature>
<comment type="cofactor">
    <cofactor evidence="8">
        <name>Zn(2+)</name>
        <dbReference type="ChEBI" id="CHEBI:29105"/>
    </cofactor>
    <text evidence="8">Binds 1 zinc ion per subunit.</text>
</comment>
<dbReference type="Gene3D" id="3.30.2010.10">
    <property type="entry name" value="Metalloproteases ('zincins'), catalytic domain"/>
    <property type="match status" value="1"/>
</dbReference>
<dbReference type="Pfam" id="PF01435">
    <property type="entry name" value="Peptidase_M48"/>
    <property type="match status" value="1"/>
</dbReference>
<keyword evidence="2 8" id="KW-0479">Metal-binding</keyword>
<keyword evidence="7 8" id="KW-0482">Metalloprotease</keyword>